<evidence type="ECO:0000256" key="1">
    <source>
        <dbReference type="ARBA" id="ARBA00004651"/>
    </source>
</evidence>
<proteinExistence type="predicted"/>
<feature type="transmembrane region" description="Helical" evidence="8">
    <location>
        <begin position="7"/>
        <end position="33"/>
    </location>
</feature>
<dbReference type="GO" id="GO:0005886">
    <property type="term" value="C:plasma membrane"/>
    <property type="evidence" value="ECO:0007669"/>
    <property type="project" value="UniProtKB-SubCell"/>
</dbReference>
<keyword evidence="5 8" id="KW-1133">Transmembrane helix</keyword>
<protein>
    <submittedName>
        <fullName evidence="9">Uncharacterized protein</fullName>
    </submittedName>
</protein>
<dbReference type="InterPro" id="IPR002781">
    <property type="entry name" value="TM_pro_TauE-like"/>
</dbReference>
<feature type="transmembrane region" description="Helical" evidence="8">
    <location>
        <begin position="295"/>
        <end position="316"/>
    </location>
</feature>
<comment type="caution">
    <text evidence="9">The sequence shown here is derived from an EMBL/GenBank/DDBJ whole genome shotgun (WGS) entry which is preliminary data.</text>
</comment>
<comment type="subcellular location">
    <subcellularLocation>
        <location evidence="1">Cell membrane</location>
        <topology evidence="1">Multi-pass membrane protein</topology>
    </subcellularLocation>
</comment>
<dbReference type="InterPro" id="IPR052017">
    <property type="entry name" value="TSUP"/>
</dbReference>
<feature type="transmembrane region" description="Helical" evidence="8">
    <location>
        <begin position="322"/>
        <end position="341"/>
    </location>
</feature>
<keyword evidence="10" id="KW-1185">Reference proteome</keyword>
<keyword evidence="6 8" id="KW-0472">Membrane</keyword>
<keyword evidence="2" id="KW-0813">Transport</keyword>
<organism evidence="9 10">
    <name type="scientific">Chaetoceros tenuissimus</name>
    <dbReference type="NCBI Taxonomy" id="426638"/>
    <lineage>
        <taxon>Eukaryota</taxon>
        <taxon>Sar</taxon>
        <taxon>Stramenopiles</taxon>
        <taxon>Ochrophyta</taxon>
        <taxon>Bacillariophyta</taxon>
        <taxon>Coscinodiscophyceae</taxon>
        <taxon>Chaetocerotophycidae</taxon>
        <taxon>Chaetocerotales</taxon>
        <taxon>Chaetocerotaceae</taxon>
        <taxon>Chaetoceros</taxon>
    </lineage>
</organism>
<dbReference type="PANTHER" id="PTHR30269:SF38">
    <property type="entry name" value="SULFITE EXPORTER TAUE_SAFE"/>
    <property type="match status" value="1"/>
</dbReference>
<feature type="transmembrane region" description="Helical" evidence="8">
    <location>
        <begin position="83"/>
        <end position="103"/>
    </location>
</feature>
<accession>A0AAD3DD77</accession>
<evidence type="ECO:0000256" key="8">
    <source>
        <dbReference type="SAM" id="Phobius"/>
    </source>
</evidence>
<evidence type="ECO:0000256" key="3">
    <source>
        <dbReference type="ARBA" id="ARBA00022475"/>
    </source>
</evidence>
<evidence type="ECO:0000256" key="5">
    <source>
        <dbReference type="ARBA" id="ARBA00022989"/>
    </source>
</evidence>
<dbReference type="PANTHER" id="PTHR30269">
    <property type="entry name" value="TRANSMEMBRANE PROTEIN YFCA"/>
    <property type="match status" value="1"/>
</dbReference>
<evidence type="ECO:0000313" key="10">
    <source>
        <dbReference type="Proteomes" id="UP001054902"/>
    </source>
</evidence>
<name>A0AAD3DD77_9STRA</name>
<evidence type="ECO:0000256" key="4">
    <source>
        <dbReference type="ARBA" id="ARBA00022692"/>
    </source>
</evidence>
<evidence type="ECO:0000256" key="6">
    <source>
        <dbReference type="ARBA" id="ARBA00023136"/>
    </source>
</evidence>
<feature type="region of interest" description="Disordered" evidence="7">
    <location>
        <begin position="152"/>
        <end position="204"/>
    </location>
</feature>
<feature type="transmembrane region" description="Helical" evidence="8">
    <location>
        <begin position="223"/>
        <end position="250"/>
    </location>
</feature>
<evidence type="ECO:0000313" key="9">
    <source>
        <dbReference type="EMBL" id="GFH60509.1"/>
    </source>
</evidence>
<feature type="compositionally biased region" description="Acidic residues" evidence="7">
    <location>
        <begin position="167"/>
        <end position="197"/>
    </location>
</feature>
<sequence length="350" mass="38827">MITETVVFSLAAFIGNLGVAITGFGMAIFYLFIYTIADFSGAMDCERCGIKDAVFYQTIALACGLVIMVFNDWKIIKEYRSKELLITFIPATIVGTPTGNILQEYLPSDIVKVICGVLICIALGNSLRNLIPQTQLYKKYVLKEDIEADETVKPVQEANENKAQEVSDAEANMEEEGNNAEPSEDDDIEQGQEEEKVEEPKKEASDTLDVSVMKNCNMKIYSLIAGFFSGFLGGLAGIRGPPLMVFFLIFPFPKNIVRANSIIILIVNIVMRVVFYIIQDVSGQREMSWFQSDLWYLYVCVAVFGVLGVPIGSYIANRINQNQFKLVIALMLFLSGISNLVKGSMEVAQS</sequence>
<dbReference type="Proteomes" id="UP001054902">
    <property type="component" value="Unassembled WGS sequence"/>
</dbReference>
<feature type="transmembrane region" description="Helical" evidence="8">
    <location>
        <begin position="256"/>
        <end position="275"/>
    </location>
</feature>
<dbReference type="Pfam" id="PF01925">
    <property type="entry name" value="TauE"/>
    <property type="match status" value="1"/>
</dbReference>
<gene>
    <name evidence="9" type="ORF">CTEN210_16985</name>
</gene>
<feature type="transmembrane region" description="Helical" evidence="8">
    <location>
        <begin position="109"/>
        <end position="131"/>
    </location>
</feature>
<feature type="transmembrane region" description="Helical" evidence="8">
    <location>
        <begin position="53"/>
        <end position="71"/>
    </location>
</feature>
<dbReference type="EMBL" id="BLLK01000069">
    <property type="protein sequence ID" value="GFH60509.1"/>
    <property type="molecule type" value="Genomic_DNA"/>
</dbReference>
<evidence type="ECO:0000256" key="2">
    <source>
        <dbReference type="ARBA" id="ARBA00022448"/>
    </source>
</evidence>
<keyword evidence="3" id="KW-1003">Cell membrane</keyword>
<reference evidence="9 10" key="1">
    <citation type="journal article" date="2021" name="Sci. Rep.">
        <title>The genome of the diatom Chaetoceros tenuissimus carries an ancient integrated fragment of an extant virus.</title>
        <authorList>
            <person name="Hongo Y."/>
            <person name="Kimura K."/>
            <person name="Takaki Y."/>
            <person name="Yoshida Y."/>
            <person name="Baba S."/>
            <person name="Kobayashi G."/>
            <person name="Nagasaki K."/>
            <person name="Hano T."/>
            <person name="Tomaru Y."/>
        </authorList>
    </citation>
    <scope>NUCLEOTIDE SEQUENCE [LARGE SCALE GENOMIC DNA]</scope>
    <source>
        <strain evidence="9 10">NIES-3715</strain>
    </source>
</reference>
<evidence type="ECO:0000256" key="7">
    <source>
        <dbReference type="SAM" id="MobiDB-lite"/>
    </source>
</evidence>
<keyword evidence="4 8" id="KW-0812">Transmembrane</keyword>
<dbReference type="AlphaFoldDB" id="A0AAD3DD77"/>